<dbReference type="InterPro" id="IPR001451">
    <property type="entry name" value="Hexapep"/>
</dbReference>
<dbReference type="OrthoDB" id="9803036at2"/>
<dbReference type="Pfam" id="PF00132">
    <property type="entry name" value="Hexapep"/>
    <property type="match status" value="1"/>
</dbReference>
<dbReference type="InterPro" id="IPR050484">
    <property type="entry name" value="Transf_Hexapept/Carb_Anhydrase"/>
</dbReference>
<evidence type="ECO:0000313" key="1">
    <source>
        <dbReference type="EMBL" id="QBD77319.1"/>
    </source>
</evidence>
<dbReference type="EMBL" id="CP035758">
    <property type="protein sequence ID" value="QBD77319.1"/>
    <property type="molecule type" value="Genomic_DNA"/>
</dbReference>
<proteinExistence type="predicted"/>
<dbReference type="Pfam" id="PF14602">
    <property type="entry name" value="Hexapep_2"/>
    <property type="match status" value="1"/>
</dbReference>
<dbReference type="AlphaFoldDB" id="A0A4P6JPK6"/>
<name>A0A4P6JPK6_KTERU</name>
<dbReference type="RefSeq" id="WP_129888382.1">
    <property type="nucleotide sequence ID" value="NZ_CP035758.1"/>
</dbReference>
<protein>
    <submittedName>
        <fullName evidence="1">Gamma carbonic anhydrase family protein</fullName>
    </submittedName>
</protein>
<keyword evidence="2" id="KW-1185">Reference proteome</keyword>
<organism evidence="1 2">
    <name type="scientific">Ktedonosporobacter rubrisoli</name>
    <dbReference type="NCBI Taxonomy" id="2509675"/>
    <lineage>
        <taxon>Bacteria</taxon>
        <taxon>Bacillati</taxon>
        <taxon>Chloroflexota</taxon>
        <taxon>Ktedonobacteria</taxon>
        <taxon>Ktedonobacterales</taxon>
        <taxon>Ktedonosporobacteraceae</taxon>
        <taxon>Ktedonosporobacter</taxon>
    </lineage>
</organism>
<dbReference type="PANTHER" id="PTHR13061:SF29">
    <property type="entry name" value="GAMMA CARBONIC ANHYDRASE-LIKE 1, MITOCHONDRIAL-RELATED"/>
    <property type="match status" value="1"/>
</dbReference>
<dbReference type="SUPFAM" id="SSF51161">
    <property type="entry name" value="Trimeric LpxA-like enzymes"/>
    <property type="match status" value="1"/>
</dbReference>
<dbReference type="PANTHER" id="PTHR13061">
    <property type="entry name" value="DYNACTIN SUBUNIT P25"/>
    <property type="match status" value="1"/>
</dbReference>
<dbReference type="Gene3D" id="2.160.10.10">
    <property type="entry name" value="Hexapeptide repeat proteins"/>
    <property type="match status" value="1"/>
</dbReference>
<dbReference type="Proteomes" id="UP000290365">
    <property type="component" value="Chromosome"/>
</dbReference>
<dbReference type="InterPro" id="IPR047324">
    <property type="entry name" value="LbH_gamma_CA-like"/>
</dbReference>
<accession>A0A4P6JPK6</accession>
<reference evidence="1 2" key="1">
    <citation type="submission" date="2019-01" db="EMBL/GenBank/DDBJ databases">
        <title>Ktedonosporobacter rubrisoli SCAWS-G2.</title>
        <authorList>
            <person name="Huang Y."/>
            <person name="Yan B."/>
        </authorList>
    </citation>
    <scope>NUCLEOTIDE SEQUENCE [LARGE SCALE GENOMIC DNA]</scope>
    <source>
        <strain evidence="1 2">SCAWS-G2</strain>
    </source>
</reference>
<sequence length="175" mass="18593">MPLFPFQGIWPTLADNVFIAPGAMIIGNVILHEGASVWYNTVIRADLSPISIGRGTNIQDNCTLHVEANGPLSIGEECSIGHNAIVHAATIGNHVLVGMHAVVLSYAQISSDTLIGASALVSERATIPSGVLVLGIPARVVRPLTEADHRRILYGATAYATLAAEHRRMRKEGNT</sequence>
<evidence type="ECO:0000313" key="2">
    <source>
        <dbReference type="Proteomes" id="UP000290365"/>
    </source>
</evidence>
<gene>
    <name evidence="1" type="ORF">EPA93_15500</name>
</gene>
<dbReference type="InterPro" id="IPR011004">
    <property type="entry name" value="Trimer_LpxA-like_sf"/>
</dbReference>
<dbReference type="CDD" id="cd04645">
    <property type="entry name" value="LbH_gamma_CA_like"/>
    <property type="match status" value="1"/>
</dbReference>
<dbReference type="KEGG" id="kbs:EPA93_15500"/>